<dbReference type="GeneID" id="130467452"/>
<evidence type="ECO:0000256" key="1">
    <source>
        <dbReference type="SAM" id="MobiDB-lite"/>
    </source>
</evidence>
<name>A0ABM3R8K1_SPIOL</name>
<dbReference type="RefSeq" id="XP_056691939.1">
    <property type="nucleotide sequence ID" value="XM_056835961.1"/>
</dbReference>
<dbReference type="Proteomes" id="UP000813463">
    <property type="component" value="Chromosome 2"/>
</dbReference>
<feature type="compositionally biased region" description="Polar residues" evidence="1">
    <location>
        <begin position="295"/>
        <end position="309"/>
    </location>
</feature>
<feature type="compositionally biased region" description="Low complexity" evidence="1">
    <location>
        <begin position="246"/>
        <end position="294"/>
    </location>
</feature>
<keyword evidence="2" id="KW-1185">Reference proteome</keyword>
<protein>
    <submittedName>
        <fullName evidence="3">Protein FAR1-RELATED SEQUENCE 1-like</fullName>
    </submittedName>
</protein>
<organism evidence="2 3">
    <name type="scientific">Spinacia oleracea</name>
    <name type="common">Spinach</name>
    <dbReference type="NCBI Taxonomy" id="3562"/>
    <lineage>
        <taxon>Eukaryota</taxon>
        <taxon>Viridiplantae</taxon>
        <taxon>Streptophyta</taxon>
        <taxon>Embryophyta</taxon>
        <taxon>Tracheophyta</taxon>
        <taxon>Spermatophyta</taxon>
        <taxon>Magnoliopsida</taxon>
        <taxon>eudicotyledons</taxon>
        <taxon>Gunneridae</taxon>
        <taxon>Pentapetalae</taxon>
        <taxon>Caryophyllales</taxon>
        <taxon>Chenopodiaceae</taxon>
        <taxon>Chenopodioideae</taxon>
        <taxon>Anserineae</taxon>
        <taxon>Spinacia</taxon>
    </lineage>
</organism>
<feature type="region of interest" description="Disordered" evidence="1">
    <location>
        <begin position="246"/>
        <end position="349"/>
    </location>
</feature>
<gene>
    <name evidence="3" type="primary">LOC130467452</name>
</gene>
<accession>A0ABM3R8K1</accession>
<dbReference type="PANTHER" id="PTHR47718">
    <property type="entry name" value="OS01G0519700 PROTEIN"/>
    <property type="match status" value="1"/>
</dbReference>
<reference evidence="3" key="2">
    <citation type="submission" date="2025-08" db="UniProtKB">
        <authorList>
            <consortium name="RefSeq"/>
        </authorList>
    </citation>
    <scope>IDENTIFICATION</scope>
    <source>
        <tissue evidence="3">Leaf</tissue>
    </source>
</reference>
<feature type="compositionally biased region" description="Basic residues" evidence="1">
    <location>
        <begin position="320"/>
        <end position="340"/>
    </location>
</feature>
<evidence type="ECO:0000313" key="2">
    <source>
        <dbReference type="Proteomes" id="UP000813463"/>
    </source>
</evidence>
<dbReference type="PANTHER" id="PTHR47718:SF17">
    <property type="entry name" value="PROTEIN FAR1-RELATED SEQUENCE 5-LIKE"/>
    <property type="match status" value="1"/>
</dbReference>
<sequence>MLQQYELIGEEWFTNVYDLTEKWCPALSKDFFSAGILSSQRSESTNRAIGFRANRTTSLTDFYRLFKGTIQHWRSTEKQAEFSCSKSVPSSALPLSGLLKHASEVYTLSLFRDFEEEFGYSIATTAKLIWKQENTEFYAVCIDEEPWSAHREFRILHLHSVNRIPEQYIKKRWTKSAKSSVWNKLENEKPEEVQYTPWRQTMARKYYNLILKSQSNEETRTLMEDGYAASVSLVDKLLASLNVSNTNDASTTETSATAAPETSATAAPETNATAAYETNSAPTGTHATTTSDTSVQQATSSEPATNTATEPLMVLDPKRCTTKGRNKRPRGPFVKKKKGKTAAPPTADFGTITPNLRLF</sequence>
<evidence type="ECO:0000313" key="3">
    <source>
        <dbReference type="RefSeq" id="XP_056691939.1"/>
    </source>
</evidence>
<reference evidence="2" key="1">
    <citation type="journal article" date="2021" name="Nat. Commun.">
        <title>Genomic analyses provide insights into spinach domestication and the genetic basis of agronomic traits.</title>
        <authorList>
            <person name="Cai X."/>
            <person name="Sun X."/>
            <person name="Xu C."/>
            <person name="Sun H."/>
            <person name="Wang X."/>
            <person name="Ge C."/>
            <person name="Zhang Z."/>
            <person name="Wang Q."/>
            <person name="Fei Z."/>
            <person name="Jiao C."/>
            <person name="Wang Q."/>
        </authorList>
    </citation>
    <scope>NUCLEOTIDE SEQUENCE [LARGE SCALE GENOMIC DNA]</scope>
    <source>
        <strain evidence="2">cv. Varoflay</strain>
    </source>
</reference>
<proteinExistence type="predicted"/>